<dbReference type="InterPro" id="IPR029063">
    <property type="entry name" value="SAM-dependent_MTases_sf"/>
</dbReference>
<protein>
    <submittedName>
        <fullName evidence="1">DNA (Cytosine-5)-methyltransferase 3A</fullName>
    </submittedName>
</protein>
<organism evidence="1">
    <name type="scientific">Schizaphis graminum</name>
    <name type="common">Green bug aphid</name>
    <dbReference type="NCBI Taxonomy" id="13262"/>
    <lineage>
        <taxon>Eukaryota</taxon>
        <taxon>Metazoa</taxon>
        <taxon>Ecdysozoa</taxon>
        <taxon>Arthropoda</taxon>
        <taxon>Hexapoda</taxon>
        <taxon>Insecta</taxon>
        <taxon>Pterygota</taxon>
        <taxon>Neoptera</taxon>
        <taxon>Paraneoptera</taxon>
        <taxon>Hemiptera</taxon>
        <taxon>Sternorrhyncha</taxon>
        <taxon>Aphidomorpha</taxon>
        <taxon>Aphidoidea</taxon>
        <taxon>Aphididae</taxon>
        <taxon>Aphidini</taxon>
        <taxon>Schizaphis</taxon>
    </lineage>
</organism>
<reference evidence="1" key="1">
    <citation type="submission" date="2018-04" db="EMBL/GenBank/DDBJ databases">
        <title>Transcriptome of Schizaphis graminum biotype I.</title>
        <authorList>
            <person name="Scully E.D."/>
            <person name="Geib S.M."/>
            <person name="Palmer N.A."/>
            <person name="Koch K."/>
            <person name="Bradshaw J."/>
            <person name="Heng-Moss T."/>
            <person name="Sarath G."/>
        </authorList>
    </citation>
    <scope>NUCLEOTIDE SEQUENCE</scope>
</reference>
<accession>A0A2S2NG12</accession>
<dbReference type="AlphaFoldDB" id="A0A2S2NG12"/>
<name>A0A2S2NG12_SCHGA</name>
<dbReference type="EMBL" id="GGMR01003488">
    <property type="protein sequence ID" value="MBY16107.1"/>
    <property type="molecule type" value="Transcribed_RNA"/>
</dbReference>
<dbReference type="GO" id="GO:0032259">
    <property type="term" value="P:methylation"/>
    <property type="evidence" value="ECO:0007669"/>
    <property type="project" value="UniProtKB-KW"/>
</dbReference>
<gene>
    <name evidence="1" type="primary">DNMT3A</name>
    <name evidence="1" type="ORF">g.112408</name>
</gene>
<dbReference type="Gene3D" id="3.40.50.150">
    <property type="entry name" value="Vaccinia Virus protein VP39"/>
    <property type="match status" value="1"/>
</dbReference>
<evidence type="ECO:0000313" key="1">
    <source>
        <dbReference type="EMBL" id="MBY16107.1"/>
    </source>
</evidence>
<sequence length="134" mass="16059">MNDCMKKFFSFLQIKNKMEALHDDRTIFWAFETSAAIKASEQKTISRFVETQPIIIGTNINDVRQRSRFIWTNITILQDNIEQYTNQQIYLHKLPKYAGKRVKYNEDHKDMPWCYTSVYVILSNFIKNNVHRCK</sequence>
<proteinExistence type="predicted"/>
<dbReference type="GO" id="GO:0008168">
    <property type="term" value="F:methyltransferase activity"/>
    <property type="evidence" value="ECO:0007669"/>
    <property type="project" value="UniProtKB-KW"/>
</dbReference>
<keyword evidence="1" id="KW-0489">Methyltransferase</keyword>
<keyword evidence="1" id="KW-0808">Transferase</keyword>